<evidence type="ECO:0000313" key="2">
    <source>
        <dbReference type="Proteomes" id="UP000828390"/>
    </source>
</evidence>
<reference evidence="1" key="2">
    <citation type="submission" date="2020-11" db="EMBL/GenBank/DDBJ databases">
        <authorList>
            <person name="McCartney M.A."/>
            <person name="Auch B."/>
            <person name="Kono T."/>
            <person name="Mallez S."/>
            <person name="Becker A."/>
            <person name="Gohl D.M."/>
            <person name="Silverstein K.A.T."/>
            <person name="Koren S."/>
            <person name="Bechman K.B."/>
            <person name="Herman A."/>
            <person name="Abrahante J.E."/>
            <person name="Garbe J."/>
        </authorList>
    </citation>
    <scope>NUCLEOTIDE SEQUENCE</scope>
    <source>
        <strain evidence="1">Duluth1</strain>
        <tissue evidence="1">Whole animal</tissue>
    </source>
</reference>
<dbReference type="EMBL" id="JAIWYP010000009">
    <property type="protein sequence ID" value="KAH3770687.1"/>
    <property type="molecule type" value="Genomic_DNA"/>
</dbReference>
<evidence type="ECO:0000313" key="1">
    <source>
        <dbReference type="EMBL" id="KAH3770687.1"/>
    </source>
</evidence>
<keyword evidence="2" id="KW-1185">Reference proteome</keyword>
<gene>
    <name evidence="1" type="ORF">DPMN_171979</name>
</gene>
<protein>
    <submittedName>
        <fullName evidence="1">Uncharacterized protein</fullName>
    </submittedName>
</protein>
<reference evidence="1" key="1">
    <citation type="journal article" date="2019" name="bioRxiv">
        <title>The Genome of the Zebra Mussel, Dreissena polymorpha: A Resource for Invasive Species Research.</title>
        <authorList>
            <person name="McCartney M.A."/>
            <person name="Auch B."/>
            <person name="Kono T."/>
            <person name="Mallez S."/>
            <person name="Zhang Y."/>
            <person name="Obille A."/>
            <person name="Becker A."/>
            <person name="Abrahante J.E."/>
            <person name="Garbe J."/>
            <person name="Badalamenti J.P."/>
            <person name="Herman A."/>
            <person name="Mangelson H."/>
            <person name="Liachko I."/>
            <person name="Sullivan S."/>
            <person name="Sone E.D."/>
            <person name="Koren S."/>
            <person name="Silverstein K.A.T."/>
            <person name="Beckman K.B."/>
            <person name="Gohl D.M."/>
        </authorList>
    </citation>
    <scope>NUCLEOTIDE SEQUENCE</scope>
    <source>
        <strain evidence="1">Duluth1</strain>
        <tissue evidence="1">Whole animal</tissue>
    </source>
</reference>
<dbReference type="Proteomes" id="UP000828390">
    <property type="component" value="Unassembled WGS sequence"/>
</dbReference>
<comment type="caution">
    <text evidence="1">The sequence shown here is derived from an EMBL/GenBank/DDBJ whole genome shotgun (WGS) entry which is preliminary data.</text>
</comment>
<accession>A0A9D4E2P6</accession>
<organism evidence="1 2">
    <name type="scientific">Dreissena polymorpha</name>
    <name type="common">Zebra mussel</name>
    <name type="synonym">Mytilus polymorpha</name>
    <dbReference type="NCBI Taxonomy" id="45954"/>
    <lineage>
        <taxon>Eukaryota</taxon>
        <taxon>Metazoa</taxon>
        <taxon>Spiralia</taxon>
        <taxon>Lophotrochozoa</taxon>
        <taxon>Mollusca</taxon>
        <taxon>Bivalvia</taxon>
        <taxon>Autobranchia</taxon>
        <taxon>Heteroconchia</taxon>
        <taxon>Euheterodonta</taxon>
        <taxon>Imparidentia</taxon>
        <taxon>Neoheterodontei</taxon>
        <taxon>Myida</taxon>
        <taxon>Dreissenoidea</taxon>
        <taxon>Dreissenidae</taxon>
        <taxon>Dreissena</taxon>
    </lineage>
</organism>
<proteinExistence type="predicted"/>
<sequence length="56" mass="6071">MDVASDPPGSLSHQLGLHWQVLGLAPQERYQDIEGALVVGCLQTQPTVPPLKTKHL</sequence>
<name>A0A9D4E2P6_DREPO</name>
<dbReference type="AlphaFoldDB" id="A0A9D4E2P6"/>